<dbReference type="EMBL" id="BLXT01003735">
    <property type="protein sequence ID" value="GFO04053.1"/>
    <property type="molecule type" value="Genomic_DNA"/>
</dbReference>
<keyword evidence="3" id="KW-0548">Nucleotidyltransferase</keyword>
<dbReference type="PANTHER" id="PTHR19446">
    <property type="entry name" value="REVERSE TRANSCRIPTASES"/>
    <property type="match status" value="1"/>
</dbReference>
<proteinExistence type="predicted"/>
<gene>
    <name evidence="3" type="ORF">PoB_003055800</name>
</gene>
<feature type="region of interest" description="Disordered" evidence="1">
    <location>
        <begin position="22"/>
        <end position="42"/>
    </location>
</feature>
<evidence type="ECO:0000313" key="4">
    <source>
        <dbReference type="Proteomes" id="UP000735302"/>
    </source>
</evidence>
<reference evidence="3 4" key="1">
    <citation type="journal article" date="2021" name="Elife">
        <title>Chloroplast acquisition without the gene transfer in kleptoplastic sea slugs, Plakobranchus ocellatus.</title>
        <authorList>
            <person name="Maeda T."/>
            <person name="Takahashi S."/>
            <person name="Yoshida T."/>
            <person name="Shimamura S."/>
            <person name="Takaki Y."/>
            <person name="Nagai Y."/>
            <person name="Toyoda A."/>
            <person name="Suzuki Y."/>
            <person name="Arimoto A."/>
            <person name="Ishii H."/>
            <person name="Satoh N."/>
            <person name="Nishiyama T."/>
            <person name="Hasebe M."/>
            <person name="Maruyama T."/>
            <person name="Minagawa J."/>
            <person name="Obokata J."/>
            <person name="Shigenobu S."/>
        </authorList>
    </citation>
    <scope>NUCLEOTIDE SEQUENCE [LARGE SCALE GENOMIC DNA]</scope>
</reference>
<sequence length="178" mass="20342">MVEPILPRAPHGATMRNRTRYRTTEEQARQGAEYGRGNARNVNPLRTKGTLLNLFNRTWKSGELPRSWRTAVLVPVLKKGKLATAAESWRPISLISVISKTMKRMVNARLSHYLKQSACLDESQSGFQRHRTTVDQLVQFTQSVINAWQAKSHTVAVFVDLEKAYDRLWRTGLAVRLQ</sequence>
<dbReference type="PROSITE" id="PS50878">
    <property type="entry name" value="RT_POL"/>
    <property type="match status" value="1"/>
</dbReference>
<evidence type="ECO:0000313" key="3">
    <source>
        <dbReference type="EMBL" id="GFO04053.1"/>
    </source>
</evidence>
<name>A0AAV4ABD2_9GAST</name>
<organism evidence="3 4">
    <name type="scientific">Plakobranchus ocellatus</name>
    <dbReference type="NCBI Taxonomy" id="259542"/>
    <lineage>
        <taxon>Eukaryota</taxon>
        <taxon>Metazoa</taxon>
        <taxon>Spiralia</taxon>
        <taxon>Lophotrochozoa</taxon>
        <taxon>Mollusca</taxon>
        <taxon>Gastropoda</taxon>
        <taxon>Heterobranchia</taxon>
        <taxon>Euthyneura</taxon>
        <taxon>Panpulmonata</taxon>
        <taxon>Sacoglossa</taxon>
        <taxon>Placobranchoidea</taxon>
        <taxon>Plakobranchidae</taxon>
        <taxon>Plakobranchus</taxon>
    </lineage>
</organism>
<dbReference type="GO" id="GO:0003964">
    <property type="term" value="F:RNA-directed DNA polymerase activity"/>
    <property type="evidence" value="ECO:0007669"/>
    <property type="project" value="UniProtKB-KW"/>
</dbReference>
<dbReference type="AlphaFoldDB" id="A0AAV4ABD2"/>
<keyword evidence="3" id="KW-0808">Transferase</keyword>
<protein>
    <submittedName>
        <fullName evidence="3">RNA-directed DNA polymerase from mobile element jockey</fullName>
    </submittedName>
</protein>
<accession>A0AAV4ABD2</accession>
<keyword evidence="4" id="KW-1185">Reference proteome</keyword>
<dbReference type="InterPro" id="IPR000477">
    <property type="entry name" value="RT_dom"/>
</dbReference>
<evidence type="ECO:0000259" key="2">
    <source>
        <dbReference type="PROSITE" id="PS50878"/>
    </source>
</evidence>
<feature type="domain" description="Reverse transcriptase" evidence="2">
    <location>
        <begin position="57"/>
        <end position="178"/>
    </location>
</feature>
<evidence type="ECO:0000256" key="1">
    <source>
        <dbReference type="SAM" id="MobiDB-lite"/>
    </source>
</evidence>
<dbReference type="Pfam" id="PF00078">
    <property type="entry name" value="RVT_1"/>
    <property type="match status" value="1"/>
</dbReference>
<comment type="caution">
    <text evidence="3">The sequence shown here is derived from an EMBL/GenBank/DDBJ whole genome shotgun (WGS) entry which is preliminary data.</text>
</comment>
<dbReference type="Proteomes" id="UP000735302">
    <property type="component" value="Unassembled WGS sequence"/>
</dbReference>
<keyword evidence="3" id="KW-0695">RNA-directed DNA polymerase</keyword>